<dbReference type="PANTHER" id="PTHR11560">
    <property type="entry name" value="39S RIBOSOMAL PROTEIN L10, MITOCHONDRIAL"/>
    <property type="match status" value="1"/>
</dbReference>
<reference evidence="7 8" key="1">
    <citation type="journal article" date="2015" name="Genome Announc.">
        <title>Expanding the biotechnology potential of lactobacilli through comparative genomics of 213 strains and associated genera.</title>
        <authorList>
            <person name="Sun Z."/>
            <person name="Harris H.M."/>
            <person name="McCann A."/>
            <person name="Guo C."/>
            <person name="Argimon S."/>
            <person name="Zhang W."/>
            <person name="Yang X."/>
            <person name="Jeffery I.B."/>
            <person name="Cooney J.C."/>
            <person name="Kagawa T.F."/>
            <person name="Liu W."/>
            <person name="Song Y."/>
            <person name="Salvetti E."/>
            <person name="Wrobel A."/>
            <person name="Rasinkangas P."/>
            <person name="Parkhill J."/>
            <person name="Rea M.C."/>
            <person name="O'Sullivan O."/>
            <person name="Ritari J."/>
            <person name="Douillard F.P."/>
            <person name="Paul Ross R."/>
            <person name="Yang R."/>
            <person name="Briner A.E."/>
            <person name="Felis G.E."/>
            <person name="de Vos W.M."/>
            <person name="Barrangou R."/>
            <person name="Klaenhammer T.R."/>
            <person name="Caufield P.W."/>
            <person name="Cui Y."/>
            <person name="Zhang H."/>
            <person name="O'Toole P.W."/>
        </authorList>
    </citation>
    <scope>NUCLEOTIDE SEQUENCE [LARGE SCALE GENOMIC DNA]</scope>
    <source>
        <strain evidence="7 8">DSM 23927</strain>
    </source>
</reference>
<comment type="function">
    <text evidence="6">Forms part of the ribosomal stalk, playing a central role in the interaction of the ribosome with GTP-bound translation factors.</text>
</comment>
<dbReference type="SUPFAM" id="SSF160369">
    <property type="entry name" value="Ribosomal protein L10-like"/>
    <property type="match status" value="1"/>
</dbReference>
<keyword evidence="6" id="KW-0699">rRNA-binding</keyword>
<dbReference type="Pfam" id="PF00466">
    <property type="entry name" value="Ribosomal_L10"/>
    <property type="match status" value="1"/>
</dbReference>
<dbReference type="Gene3D" id="3.30.70.1730">
    <property type="match status" value="1"/>
</dbReference>
<evidence type="ECO:0000256" key="5">
    <source>
        <dbReference type="ARBA" id="ARBA00035202"/>
    </source>
</evidence>
<evidence type="ECO:0000256" key="3">
    <source>
        <dbReference type="ARBA" id="ARBA00023274"/>
    </source>
</evidence>
<dbReference type="PROSITE" id="PS01109">
    <property type="entry name" value="RIBOSOMAL_L10"/>
    <property type="match status" value="1"/>
</dbReference>
<comment type="subunit">
    <text evidence="4 6">Part of the ribosomal stalk of the 50S ribosomal subunit. The N-terminus interacts with L11 and the large rRNA to form the base of the stalk. The C-terminus forms an elongated spine to which L12 dimers bind in a sequential fashion forming a multimeric L10(L12)X complex.</text>
</comment>
<comment type="caution">
    <text evidence="7">The sequence shown here is derived from an EMBL/GenBank/DDBJ whole genome shotgun (WGS) entry which is preliminary data.</text>
</comment>
<evidence type="ECO:0000256" key="6">
    <source>
        <dbReference type="HAMAP-Rule" id="MF_00362"/>
    </source>
</evidence>
<dbReference type="GO" id="GO:0070180">
    <property type="term" value="F:large ribosomal subunit rRNA binding"/>
    <property type="evidence" value="ECO:0007669"/>
    <property type="project" value="UniProtKB-UniRule"/>
</dbReference>
<accession>A0A0R2B5I4</accession>
<organism evidence="7 8">
    <name type="scientific">Lacticaseibacillus brantae DSM 23927</name>
    <dbReference type="NCBI Taxonomy" id="1423727"/>
    <lineage>
        <taxon>Bacteria</taxon>
        <taxon>Bacillati</taxon>
        <taxon>Bacillota</taxon>
        <taxon>Bacilli</taxon>
        <taxon>Lactobacillales</taxon>
        <taxon>Lactobacillaceae</taxon>
        <taxon>Lacticaseibacillus</taxon>
    </lineage>
</organism>
<keyword evidence="6" id="KW-0694">RNA-binding</keyword>
<dbReference type="Proteomes" id="UP000051672">
    <property type="component" value="Unassembled WGS sequence"/>
</dbReference>
<keyword evidence="3 6" id="KW-0687">Ribonucleoprotein</keyword>
<dbReference type="InterPro" id="IPR002363">
    <property type="entry name" value="Ribosomal_uL10_CS_bac"/>
</dbReference>
<dbReference type="CDD" id="cd05797">
    <property type="entry name" value="Ribosomal_L10"/>
    <property type="match status" value="1"/>
</dbReference>
<dbReference type="InterPro" id="IPR043141">
    <property type="entry name" value="Ribosomal_uL10-like_sf"/>
</dbReference>
<evidence type="ECO:0000256" key="4">
    <source>
        <dbReference type="ARBA" id="ARBA00026025"/>
    </source>
</evidence>
<evidence type="ECO:0000256" key="1">
    <source>
        <dbReference type="ARBA" id="ARBA00008889"/>
    </source>
</evidence>
<dbReference type="STRING" id="1423727.FC34_GL001612"/>
<sequence length="181" mass="19590">MQKTSTNLQEVKQMSETIIAEKAKIVSEVSDRFKAAASVVVVNYRGLTVAEVTDLRKELRDNGVKMEVIKNTYLRRAADANGYEALDEVFTGPTAVAFSDEDVVAPARIMAKYAKQFDALEIKGGIIEGEVASLDQINALATLPDRDGLLSMLLSVLQAPVRNVAYAVKAVADSKDEEPAA</sequence>
<dbReference type="InterPro" id="IPR022973">
    <property type="entry name" value="Ribosomal_uL10_bac"/>
</dbReference>
<dbReference type="GO" id="GO:0003735">
    <property type="term" value="F:structural constituent of ribosome"/>
    <property type="evidence" value="ECO:0007669"/>
    <property type="project" value="InterPro"/>
</dbReference>
<dbReference type="GO" id="GO:0015934">
    <property type="term" value="C:large ribosomal subunit"/>
    <property type="evidence" value="ECO:0007669"/>
    <property type="project" value="InterPro"/>
</dbReference>
<dbReference type="PATRIC" id="fig|1423727.3.peg.1634"/>
<dbReference type="HAMAP" id="MF_00362">
    <property type="entry name" value="Ribosomal_uL10"/>
    <property type="match status" value="1"/>
</dbReference>
<comment type="similarity">
    <text evidence="1 6">Belongs to the universal ribosomal protein uL10 family.</text>
</comment>
<dbReference type="GO" id="GO:0006412">
    <property type="term" value="P:translation"/>
    <property type="evidence" value="ECO:0007669"/>
    <property type="project" value="UniProtKB-UniRule"/>
</dbReference>
<protein>
    <recommendedName>
        <fullName evidence="5 6">Large ribosomal subunit protein uL10</fullName>
    </recommendedName>
</protein>
<keyword evidence="2 6" id="KW-0689">Ribosomal protein</keyword>
<dbReference type="EMBL" id="AYZQ01000004">
    <property type="protein sequence ID" value="KRM71497.1"/>
    <property type="molecule type" value="Genomic_DNA"/>
</dbReference>
<dbReference type="InterPro" id="IPR001790">
    <property type="entry name" value="Ribosomal_uL10"/>
</dbReference>
<keyword evidence="8" id="KW-1185">Reference proteome</keyword>
<evidence type="ECO:0000313" key="7">
    <source>
        <dbReference type="EMBL" id="KRM71497.1"/>
    </source>
</evidence>
<gene>
    <name evidence="6" type="primary">rplJ</name>
    <name evidence="7" type="ORF">FC34_GL001612</name>
</gene>
<evidence type="ECO:0000256" key="2">
    <source>
        <dbReference type="ARBA" id="ARBA00022980"/>
    </source>
</evidence>
<dbReference type="AlphaFoldDB" id="A0A0R2B5I4"/>
<name>A0A0R2B5I4_9LACO</name>
<dbReference type="NCBIfam" id="NF000955">
    <property type="entry name" value="PRK00099.1-1"/>
    <property type="match status" value="1"/>
</dbReference>
<proteinExistence type="inferred from homology"/>
<evidence type="ECO:0000313" key="8">
    <source>
        <dbReference type="Proteomes" id="UP000051672"/>
    </source>
</evidence>
<dbReference type="InterPro" id="IPR047865">
    <property type="entry name" value="Ribosomal_uL10_bac_type"/>
</dbReference>